<evidence type="ECO:0000313" key="2">
    <source>
        <dbReference type="EMBL" id="KAF7348819.1"/>
    </source>
</evidence>
<dbReference type="PROSITE" id="PS51257">
    <property type="entry name" value="PROKAR_LIPOPROTEIN"/>
    <property type="match status" value="1"/>
</dbReference>
<organism evidence="2 3">
    <name type="scientific">Mycena venus</name>
    <dbReference type="NCBI Taxonomy" id="2733690"/>
    <lineage>
        <taxon>Eukaryota</taxon>
        <taxon>Fungi</taxon>
        <taxon>Dikarya</taxon>
        <taxon>Basidiomycota</taxon>
        <taxon>Agaricomycotina</taxon>
        <taxon>Agaricomycetes</taxon>
        <taxon>Agaricomycetidae</taxon>
        <taxon>Agaricales</taxon>
        <taxon>Marasmiineae</taxon>
        <taxon>Mycenaceae</taxon>
        <taxon>Mycena</taxon>
    </lineage>
</organism>
<dbReference type="EMBL" id="JACAZI010000011">
    <property type="protein sequence ID" value="KAF7348819.1"/>
    <property type="molecule type" value="Genomic_DNA"/>
</dbReference>
<comment type="caution">
    <text evidence="2">The sequence shown here is derived from an EMBL/GenBank/DDBJ whole genome shotgun (WGS) entry which is preliminary data.</text>
</comment>
<dbReference type="Proteomes" id="UP000620124">
    <property type="component" value="Unassembled WGS sequence"/>
</dbReference>
<protein>
    <submittedName>
        <fullName evidence="2">Uncharacterized protein</fullName>
    </submittedName>
</protein>
<dbReference type="PROSITE" id="PS50330">
    <property type="entry name" value="UIM"/>
    <property type="match status" value="1"/>
</dbReference>
<name>A0A8H7CSL3_9AGAR</name>
<feature type="compositionally biased region" description="Low complexity" evidence="1">
    <location>
        <begin position="509"/>
        <end position="518"/>
    </location>
</feature>
<sequence length="992" mass="108928">MRGACGRCQVGECVAYAPFGSLGCYCGHPEADHILAQTSITLPPRGGCLSTGCLRFRATRVIRDAPGRTECLGPGCGRPYISHDPLEEPQAGDQRPQSAMSMVPARAVPAPMWGQARPTGLTTDQNRRRVASHHLPFGPETGASMPRGPHRPYPSSLRLGVAAAKKRPVQQRQLSMALWPFPMPNSRFVDHEYPELHPTDPRLFGDEDAAFLTAMHRFNLIFTFKVPLGPDGNEDKELVFYDSLNSSLVDYMAEKKLCFTETPDQSPTPPRPSAEDYASLNAWHALQLLSYPWTIVALGNKPRAGFRRKLIAGTVPWYEYRISALGTKTWSSLSDTVNPGGVIYFIGKLMNPLFLLTHAHNASAPKYGPVEGPIPDRLPKLPHMCFALHLQHALGELDSAFLECFPACPSGNVTANNALPVVSLPRSQLPASAPGSQSLLIDSAIDSDQEEEQLQQAIALSMNTDLPSSTPVAGPSHRPLPQPPVPAIRPRSASDSSPPASRTRRRLNPRTTTRSPSPEILHYSYRTVLAWGDAVRRQLSTALFRVTAPTTDDAVHALLIHFGSFFGGPPYEVAEDAVDAVTIEPSGEFAPLALTTSWKCGESLGPGVGRTIISELVNEVFSDKTMWKALGSTGTYVINTSPPGIQPEAECLRRLKIYGYVCRLYVISQRALPPPISILFAYALLTRNGDADVIHDTSVGRMYAPVQMQVLDIWPALVSDLEEKKNDNNLKELALQYFDKMPQEIASVSQETFNAYTTNLRRQVLFGCRDPFSQSPEISAFRETFNGRINADSELTLGESFGSSLKSLAIKMAAGRIKSPDELIERLSWTSTEKPELASFEALYAQAFNRYLKGAGRVNHPLLSDANLTDNERLIESDDPLARSLMFLLYATGTQLLPANGGTIEMTFFESFAGPAVDPARADPAQNEHWPDFICPVRERTCFDGVDLPLIGVTKLLEQPIPGDSTTTTDFDLYQYIMYRPATKYAEFGGLT</sequence>
<dbReference type="InterPro" id="IPR003903">
    <property type="entry name" value="UIM_dom"/>
</dbReference>
<evidence type="ECO:0000256" key="1">
    <source>
        <dbReference type="SAM" id="MobiDB-lite"/>
    </source>
</evidence>
<accession>A0A8H7CSL3</accession>
<dbReference type="AlphaFoldDB" id="A0A8H7CSL3"/>
<reference evidence="2" key="1">
    <citation type="submission" date="2020-05" db="EMBL/GenBank/DDBJ databases">
        <title>Mycena genomes resolve the evolution of fungal bioluminescence.</title>
        <authorList>
            <person name="Tsai I.J."/>
        </authorList>
    </citation>
    <scope>NUCLEOTIDE SEQUENCE</scope>
    <source>
        <strain evidence="2">CCC161011</strain>
    </source>
</reference>
<gene>
    <name evidence="2" type="ORF">MVEN_01401900</name>
</gene>
<feature type="region of interest" description="Disordered" evidence="1">
    <location>
        <begin position="464"/>
        <end position="518"/>
    </location>
</feature>
<dbReference type="OrthoDB" id="3009134at2759"/>
<evidence type="ECO:0000313" key="3">
    <source>
        <dbReference type="Proteomes" id="UP000620124"/>
    </source>
</evidence>
<feature type="compositionally biased region" description="Pro residues" evidence="1">
    <location>
        <begin position="478"/>
        <end position="487"/>
    </location>
</feature>
<proteinExistence type="predicted"/>
<feature type="compositionally biased region" description="Low complexity" evidence="1">
    <location>
        <begin position="488"/>
        <end position="501"/>
    </location>
</feature>
<keyword evidence="3" id="KW-1185">Reference proteome</keyword>